<name>A0A850NQN5_9PROT</name>
<sequence>MINDVPVAALPRTALASARNEMADDVTAFAFLPSRWCRRALGSTTILATAMLCGCVAAPPPGPSILALPGSTRSPAQFQADDARCRSSAASQAGLPANVAASDPTAGVLSASQAAQERYNASYAGCMTAAGDQVPAAQAPGIDTTVNPYAYGGYGNAANVPVTTSIETGPVYAGYSGWGWGWGWDGWYGGFAPAYAYGSYGYAPWIPFGLSIGWGWGPGWGYGGWGYRGWGRPGWGRPGWGRPGWGGPGWGRPGGWAGRPGGGFHGGGFHGGGPHR</sequence>
<feature type="region of interest" description="Disordered" evidence="1">
    <location>
        <begin position="247"/>
        <end position="276"/>
    </location>
</feature>
<dbReference type="AlphaFoldDB" id="A0A850NQN5"/>
<reference evidence="2 3" key="1">
    <citation type="submission" date="2020-06" db="EMBL/GenBank/DDBJ databases">
        <title>Description of novel acetic acid bacteria.</title>
        <authorList>
            <person name="Sombolestani A."/>
        </authorList>
    </citation>
    <scope>NUCLEOTIDE SEQUENCE [LARGE SCALE GENOMIC DNA]</scope>
    <source>
        <strain evidence="2 3">LMG 26838</strain>
    </source>
</reference>
<comment type="caution">
    <text evidence="2">The sequence shown here is derived from an EMBL/GenBank/DDBJ whole genome shotgun (WGS) entry which is preliminary data.</text>
</comment>
<evidence type="ECO:0000256" key="1">
    <source>
        <dbReference type="SAM" id="MobiDB-lite"/>
    </source>
</evidence>
<organism evidence="2 3">
    <name type="scientific">Endobacter medicaginis</name>
    <dbReference type="NCBI Taxonomy" id="1181271"/>
    <lineage>
        <taxon>Bacteria</taxon>
        <taxon>Pseudomonadati</taxon>
        <taxon>Pseudomonadota</taxon>
        <taxon>Alphaproteobacteria</taxon>
        <taxon>Acetobacterales</taxon>
        <taxon>Acetobacteraceae</taxon>
        <taxon>Endobacter</taxon>
    </lineage>
</organism>
<gene>
    <name evidence="2" type="ORF">HUK83_12830</name>
</gene>
<evidence type="ECO:0000313" key="3">
    <source>
        <dbReference type="Proteomes" id="UP000565205"/>
    </source>
</evidence>
<proteinExistence type="predicted"/>
<dbReference type="EMBL" id="JABXXQ010000313">
    <property type="protein sequence ID" value="NVN31214.1"/>
    <property type="molecule type" value="Genomic_DNA"/>
</dbReference>
<protein>
    <submittedName>
        <fullName evidence="2">Uncharacterized protein</fullName>
    </submittedName>
</protein>
<dbReference type="Proteomes" id="UP000565205">
    <property type="component" value="Unassembled WGS sequence"/>
</dbReference>
<evidence type="ECO:0000313" key="2">
    <source>
        <dbReference type="EMBL" id="NVN31214.1"/>
    </source>
</evidence>
<accession>A0A850NQN5</accession>